<evidence type="ECO:0000256" key="1">
    <source>
        <dbReference type="SAM" id="MobiDB-lite"/>
    </source>
</evidence>
<gene>
    <name evidence="2" type="ORF">FCALED_LOCUS16086</name>
</gene>
<keyword evidence="3" id="KW-1185">Reference proteome</keyword>
<dbReference type="Proteomes" id="UP000789570">
    <property type="component" value="Unassembled WGS sequence"/>
</dbReference>
<feature type="region of interest" description="Disordered" evidence="1">
    <location>
        <begin position="131"/>
        <end position="153"/>
    </location>
</feature>
<dbReference type="AlphaFoldDB" id="A0A9N9NNN5"/>
<comment type="caution">
    <text evidence="2">The sequence shown here is derived from an EMBL/GenBank/DDBJ whole genome shotgun (WGS) entry which is preliminary data.</text>
</comment>
<proteinExistence type="predicted"/>
<evidence type="ECO:0000313" key="3">
    <source>
        <dbReference type="Proteomes" id="UP000789570"/>
    </source>
</evidence>
<dbReference type="EMBL" id="CAJVPQ010017201">
    <property type="protein sequence ID" value="CAG8747809.1"/>
    <property type="molecule type" value="Genomic_DNA"/>
</dbReference>
<sequence length="204" mass="23939">EQKILKMKAVKEKELRDLRRKTPQQLWIEDLDCFIESWDNILSQKQFITREVQVKPTETIEISPKSKKRSLSIDESSDDKVEKKRPLLIGSVDDAREKRRSFSIDESFDNKDIHELNEDIEEVSKGASLIQKDNENLDKRKKRGKGKNNKVKNHVKKNVISTPVIIDDDEYVESEEVSERPKKRPRRSTAKQMNYVELSDDENT</sequence>
<dbReference type="OrthoDB" id="276498at2759"/>
<name>A0A9N9NNN5_9GLOM</name>
<evidence type="ECO:0000313" key="2">
    <source>
        <dbReference type="EMBL" id="CAG8747809.1"/>
    </source>
</evidence>
<accession>A0A9N9NNN5</accession>
<feature type="non-terminal residue" evidence="2">
    <location>
        <position position="204"/>
    </location>
</feature>
<feature type="compositionally biased region" description="Basic residues" evidence="1">
    <location>
        <begin position="139"/>
        <end position="153"/>
    </location>
</feature>
<dbReference type="GO" id="GO:0003918">
    <property type="term" value="F:DNA topoisomerase type II (double strand cut, ATP-hydrolyzing) activity"/>
    <property type="evidence" value="ECO:0007669"/>
    <property type="project" value="InterPro"/>
</dbReference>
<protein>
    <submittedName>
        <fullName evidence="2">16623_t:CDS:1</fullName>
    </submittedName>
</protein>
<dbReference type="Gene3D" id="1.10.268.10">
    <property type="entry name" value="Topoisomerase, domain 3"/>
    <property type="match status" value="1"/>
</dbReference>
<dbReference type="GO" id="GO:0005524">
    <property type="term" value="F:ATP binding"/>
    <property type="evidence" value="ECO:0007669"/>
    <property type="project" value="InterPro"/>
</dbReference>
<reference evidence="2" key="1">
    <citation type="submission" date="2021-06" db="EMBL/GenBank/DDBJ databases">
        <authorList>
            <person name="Kallberg Y."/>
            <person name="Tangrot J."/>
            <person name="Rosling A."/>
        </authorList>
    </citation>
    <scope>NUCLEOTIDE SEQUENCE</scope>
    <source>
        <strain evidence="2">UK204</strain>
    </source>
</reference>
<feature type="region of interest" description="Disordered" evidence="1">
    <location>
        <begin position="60"/>
        <end position="81"/>
    </location>
</feature>
<feature type="region of interest" description="Disordered" evidence="1">
    <location>
        <begin position="172"/>
        <end position="204"/>
    </location>
</feature>
<dbReference type="InterPro" id="IPR013757">
    <property type="entry name" value="Topo_IIA_A_a_sf"/>
</dbReference>
<organism evidence="2 3">
    <name type="scientific">Funneliformis caledonium</name>
    <dbReference type="NCBI Taxonomy" id="1117310"/>
    <lineage>
        <taxon>Eukaryota</taxon>
        <taxon>Fungi</taxon>
        <taxon>Fungi incertae sedis</taxon>
        <taxon>Mucoromycota</taxon>
        <taxon>Glomeromycotina</taxon>
        <taxon>Glomeromycetes</taxon>
        <taxon>Glomerales</taxon>
        <taxon>Glomeraceae</taxon>
        <taxon>Funneliformis</taxon>
    </lineage>
</organism>
<dbReference type="GO" id="GO:0003677">
    <property type="term" value="F:DNA binding"/>
    <property type="evidence" value="ECO:0007669"/>
    <property type="project" value="InterPro"/>
</dbReference>